<dbReference type="SUPFAM" id="SSF51905">
    <property type="entry name" value="FAD/NAD(P)-binding domain"/>
    <property type="match status" value="1"/>
</dbReference>
<dbReference type="Proteomes" id="UP000002943">
    <property type="component" value="Unassembled WGS sequence"/>
</dbReference>
<accession>E3BJZ8</accession>
<comment type="caution">
    <text evidence="1">The sequence shown here is derived from an EMBL/GenBank/DDBJ whole genome shotgun (WGS) entry which is preliminary data.</text>
</comment>
<proteinExistence type="predicted"/>
<protein>
    <submittedName>
        <fullName evidence="1">Uncharacterized protein</fullName>
    </submittedName>
</protein>
<dbReference type="EMBL" id="AEIU01000072">
    <property type="protein sequence ID" value="EFP96626.1"/>
    <property type="molecule type" value="Genomic_DNA"/>
</dbReference>
<dbReference type="STRING" id="796620.VIBC2010_09887"/>
<name>E3BJZ8_9VIBR</name>
<dbReference type="eggNOG" id="COG2072">
    <property type="taxonomic scope" value="Bacteria"/>
</dbReference>
<evidence type="ECO:0000313" key="2">
    <source>
        <dbReference type="Proteomes" id="UP000002943"/>
    </source>
</evidence>
<dbReference type="RefSeq" id="WP_009601352.1">
    <property type="nucleotide sequence ID" value="NZ_AEIU01000072.1"/>
</dbReference>
<keyword evidence="2" id="KW-1185">Reference proteome</keyword>
<sequence length="415" mass="46653">MNIHNLQIIGFGPAALGLFVAADREHRLFEFLDSGIQIHERTPSLHHWRSLKYYIPSNSPAGEFLMGIREDGIFSDLLESEAGKYLSYNAYRTVCLSKVSEFLKLMMYRVERIIDEHPNCHLHWSSYVSTLQVDDNFICNAPNGKRIVSRHLVVSTGSKQRQLEQTSISNLPTYSSEALQRGIIDEDIIEYLKNGYTPIIVGGSHSGFSTAGFMLDRFGKYFSDTNPFYLYSRSPIKQMLTRHEAQHIPISDNDKVDPETGDVNKFSGVRHNARDLYRRVVQGNEKRLVIKISDNINSHNVLRPIIISAIGYRPTPPRIINAENKPISIDLLPSGSSVAKDPITQELQHQGKNLNNAFGMGIGYSDMGSDGEQVGVNFFHGDTATTLVTRLLREAKMETPKDKKLASILSLEGEV</sequence>
<evidence type="ECO:0000313" key="1">
    <source>
        <dbReference type="EMBL" id="EFP96626.1"/>
    </source>
</evidence>
<organism evidence="1 2">
    <name type="scientific">Vibrio caribbeanicus ATCC BAA-2122</name>
    <dbReference type="NCBI Taxonomy" id="796620"/>
    <lineage>
        <taxon>Bacteria</taxon>
        <taxon>Pseudomonadati</taxon>
        <taxon>Pseudomonadota</taxon>
        <taxon>Gammaproteobacteria</taxon>
        <taxon>Vibrionales</taxon>
        <taxon>Vibrionaceae</taxon>
        <taxon>Vibrio</taxon>
    </lineage>
</organism>
<dbReference type="OrthoDB" id="9768668at2"/>
<reference evidence="1 2" key="1">
    <citation type="journal article" date="2012" name="Int. J. Syst. Evol. Microbiol.">
        <title>Vibrio caribbeanicus sp. nov., isolated from the marine sponge Scleritoderma cyanea.</title>
        <authorList>
            <person name="Hoffmann M."/>
            <person name="Monday S.R."/>
            <person name="Allard M.W."/>
            <person name="Strain E.A."/>
            <person name="Whittaker P."/>
            <person name="Naum M."/>
            <person name="McCarthy P.J."/>
            <person name="Lopez J.V."/>
            <person name="Fischer M."/>
            <person name="Brown E.W."/>
        </authorList>
    </citation>
    <scope>NUCLEOTIDE SEQUENCE [LARGE SCALE GENOMIC DNA]</scope>
    <source>
        <strain evidence="1 2">ATCC BAA-2122</strain>
    </source>
</reference>
<gene>
    <name evidence="1" type="ORF">VIBC2010_09887</name>
</gene>
<dbReference type="InterPro" id="IPR036188">
    <property type="entry name" value="FAD/NAD-bd_sf"/>
</dbReference>
<dbReference type="AlphaFoldDB" id="E3BJZ8"/>
<dbReference type="PRINTS" id="PR00368">
    <property type="entry name" value="FADPNR"/>
</dbReference>